<gene>
    <name evidence="1" type="ORF">J1M35_15850</name>
</gene>
<evidence type="ECO:0000313" key="1">
    <source>
        <dbReference type="EMBL" id="QTD44553.1"/>
    </source>
</evidence>
<dbReference type="InterPro" id="IPR056209">
    <property type="entry name" value="SU10_adaptor"/>
</dbReference>
<dbReference type="RefSeq" id="WP_208008117.1">
    <property type="nucleotide sequence ID" value="NZ_CP071796.1"/>
</dbReference>
<dbReference type="AlphaFoldDB" id="A0A975H268"/>
<dbReference type="EMBL" id="CP071796">
    <property type="protein sequence ID" value="QTD44553.1"/>
    <property type="molecule type" value="Genomic_DNA"/>
</dbReference>
<keyword evidence="2" id="KW-1185">Reference proteome</keyword>
<sequence>MTVDDFISAFRAGTLDVAKPFLWSAEEIVSYLNEAVQEACERARLIEDRSTPAVCAIGLVPGQSTYDLHASVFEVKRLALRGHPLTETSVEALDDQQPGWEVRSGAPRCFIFEQASGALPARVRLVPTPMQAESLSLTVYRGALTPLNADRGSDKPGIHERYHPRLLDWMLHRAYLKQDAETFNPTKAAQSLTLFEQAFGERPDANVQRKHRDLAPPIVRSNW</sequence>
<reference evidence="1" key="1">
    <citation type="submission" date="2021-03" db="EMBL/GenBank/DDBJ databases">
        <title>Ottowia sp. 27C isolated from the cloaca of a Giant Asian pond turtle (Heosemys grandis).</title>
        <authorList>
            <person name="Spergser J."/>
            <person name="Busse H.-J."/>
        </authorList>
    </citation>
    <scope>NUCLEOTIDE SEQUENCE</scope>
    <source>
        <strain evidence="1">27C</strain>
    </source>
</reference>
<organism evidence="1 2">
    <name type="scientific">Ottowia testudinis</name>
    <dbReference type="NCBI Taxonomy" id="2816950"/>
    <lineage>
        <taxon>Bacteria</taxon>
        <taxon>Pseudomonadati</taxon>
        <taxon>Pseudomonadota</taxon>
        <taxon>Betaproteobacteria</taxon>
        <taxon>Burkholderiales</taxon>
        <taxon>Comamonadaceae</taxon>
        <taxon>Ottowia</taxon>
    </lineage>
</organism>
<evidence type="ECO:0000313" key="2">
    <source>
        <dbReference type="Proteomes" id="UP000663903"/>
    </source>
</evidence>
<dbReference type="Pfam" id="PF24175">
    <property type="entry name" value="SU10_adaptor"/>
    <property type="match status" value="1"/>
</dbReference>
<proteinExistence type="predicted"/>
<accession>A0A975H268</accession>
<name>A0A975H268_9BURK</name>
<dbReference type="Proteomes" id="UP000663903">
    <property type="component" value="Chromosome"/>
</dbReference>
<protein>
    <submittedName>
        <fullName evidence="1">Uncharacterized protein</fullName>
    </submittedName>
</protein>
<dbReference type="KEGG" id="otd:J1M35_15850"/>